<dbReference type="SUPFAM" id="SSF47473">
    <property type="entry name" value="EF-hand"/>
    <property type="match status" value="1"/>
</dbReference>
<evidence type="ECO:0000256" key="7">
    <source>
        <dbReference type="SAM" id="MobiDB-lite"/>
    </source>
</evidence>
<keyword evidence="5" id="KW-1015">Disulfide bond</keyword>
<feature type="coiled-coil region" evidence="6">
    <location>
        <begin position="129"/>
        <end position="191"/>
    </location>
</feature>
<gene>
    <name evidence="11" type="primary">LOC106457458</name>
</gene>
<evidence type="ECO:0000259" key="8">
    <source>
        <dbReference type="PROSITE" id="PS50222"/>
    </source>
</evidence>
<feature type="domain" description="EF-hand" evidence="8">
    <location>
        <begin position="193"/>
        <end position="228"/>
    </location>
</feature>
<dbReference type="InterPro" id="IPR039794">
    <property type="entry name" value="Gtb1-like"/>
</dbReference>
<feature type="compositionally biased region" description="Basic and acidic residues" evidence="7">
    <location>
        <begin position="280"/>
        <end position="301"/>
    </location>
</feature>
<dbReference type="PROSITE" id="PS51914">
    <property type="entry name" value="MRH"/>
    <property type="match status" value="1"/>
</dbReference>
<dbReference type="InterPro" id="IPR036607">
    <property type="entry name" value="PRKCSH"/>
</dbReference>
<dbReference type="Gene3D" id="2.70.130.10">
    <property type="entry name" value="Mannose-6-phosphate receptor binding domain"/>
    <property type="match status" value="1"/>
</dbReference>
<feature type="compositionally biased region" description="Basic and acidic residues" evidence="7">
    <location>
        <begin position="338"/>
        <end position="352"/>
    </location>
</feature>
<dbReference type="GeneID" id="106457458"/>
<protein>
    <recommendedName>
        <fullName evidence="1">Glucosidase 2 subunit beta</fullName>
    </recommendedName>
</protein>
<dbReference type="InterPro" id="IPR036055">
    <property type="entry name" value="LDL_receptor-like_sf"/>
</dbReference>
<keyword evidence="10" id="KW-1185">Reference proteome</keyword>
<dbReference type="PANTHER" id="PTHR12630">
    <property type="entry name" value="N-LINKED OLIGOSACCHARIDE PROCESSING"/>
    <property type="match status" value="1"/>
</dbReference>
<dbReference type="InterPro" id="IPR028146">
    <property type="entry name" value="PRKCSH_N"/>
</dbReference>
<evidence type="ECO:0000256" key="5">
    <source>
        <dbReference type="ARBA" id="ARBA00023157"/>
    </source>
</evidence>
<evidence type="ECO:0000256" key="1">
    <source>
        <dbReference type="ARBA" id="ARBA00022387"/>
    </source>
</evidence>
<proteinExistence type="predicted"/>
<evidence type="ECO:0000256" key="3">
    <source>
        <dbReference type="ARBA" id="ARBA00022824"/>
    </source>
</evidence>
<sequence>MSVPENKPRWDNTSWYVGKRVYLWLIKYIIKTINYFVGSDEPGTAACPNAFFHCTNAGHKPKEIPTSWVNDGICDCCDTSDEYNSSSDCVNNCIELGRRAREEAIRKKELLAKGYNLRVELGKQGKQKKEEYKAYLEKLRKEYEETQKVKEEKEEMKKEAEEKEKVALEKYKVEEDDKKHQQEELDVLRHRQEEKVNAENAFNTLDKNEDGILTVDELQQCLKFDQNRDGVVSKDEAMLFLQMKEEMEYEEFISTGWMIMKPIYMMDITSAPETPVVHSSSEEVARKEDHHIQEDNQHEEPVEGDSSENEIYHPPINEDDLDKEEFDDENPHPQVQEDEQKPPEKQEPKYDEETQKIIDAANEAREEFSKAEKEYKRISDEIGNTEQVLEVDFGPNEEFFTLKGQCFEITDREYTYSLCPFDRTSQRPKDDGSETNLGRWGRWVGPEENKYSKMKYEGGVTCWNGPARSVIVNLQCGVQNILTSASEPSRCEYLFEFTTPAMCFTPLSQMDETEHVHTEL</sequence>
<name>A0ABM1S657_LIMPO</name>
<feature type="domain" description="MRH" evidence="9">
    <location>
        <begin position="404"/>
        <end position="505"/>
    </location>
</feature>
<keyword evidence="6" id="KW-0175">Coiled coil</keyword>
<dbReference type="Pfam" id="PF12999">
    <property type="entry name" value="PRKCSH-like"/>
    <property type="match status" value="1"/>
</dbReference>
<keyword evidence="2" id="KW-0732">Signal</keyword>
<organism evidence="10 11">
    <name type="scientific">Limulus polyphemus</name>
    <name type="common">Atlantic horseshoe crab</name>
    <dbReference type="NCBI Taxonomy" id="6850"/>
    <lineage>
        <taxon>Eukaryota</taxon>
        <taxon>Metazoa</taxon>
        <taxon>Ecdysozoa</taxon>
        <taxon>Arthropoda</taxon>
        <taxon>Chelicerata</taxon>
        <taxon>Merostomata</taxon>
        <taxon>Xiphosura</taxon>
        <taxon>Limulidae</taxon>
        <taxon>Limulus</taxon>
    </lineage>
</organism>
<dbReference type="InterPro" id="IPR002172">
    <property type="entry name" value="LDrepeatLR_classA_rpt"/>
</dbReference>
<dbReference type="InterPro" id="IPR018247">
    <property type="entry name" value="EF_Hand_1_Ca_BS"/>
</dbReference>
<dbReference type="SUPFAM" id="SSF57424">
    <property type="entry name" value="LDL receptor-like module"/>
    <property type="match status" value="1"/>
</dbReference>
<dbReference type="SUPFAM" id="SSF50911">
    <property type="entry name" value="Mannose 6-phosphate receptor domain"/>
    <property type="match status" value="1"/>
</dbReference>
<reference evidence="11" key="1">
    <citation type="submission" date="2025-08" db="UniProtKB">
        <authorList>
            <consortium name="RefSeq"/>
        </authorList>
    </citation>
    <scope>IDENTIFICATION</scope>
    <source>
        <tissue evidence="11">Muscle</tissue>
    </source>
</reference>
<evidence type="ECO:0000313" key="10">
    <source>
        <dbReference type="Proteomes" id="UP000694941"/>
    </source>
</evidence>
<feature type="region of interest" description="Disordered" evidence="7">
    <location>
        <begin position="274"/>
        <end position="352"/>
    </location>
</feature>
<dbReference type="Pfam" id="PF13015">
    <property type="entry name" value="PRKCSH_1"/>
    <property type="match status" value="1"/>
</dbReference>
<dbReference type="InterPro" id="IPR002048">
    <property type="entry name" value="EF_hand_dom"/>
</dbReference>
<keyword evidence="4" id="KW-0106">Calcium</keyword>
<dbReference type="Pfam" id="PF13202">
    <property type="entry name" value="EF-hand_5"/>
    <property type="match status" value="2"/>
</dbReference>
<dbReference type="RefSeq" id="XP_022239112.1">
    <property type="nucleotide sequence ID" value="XM_022383404.1"/>
</dbReference>
<dbReference type="CDD" id="cd00112">
    <property type="entry name" value="LDLa"/>
    <property type="match status" value="1"/>
</dbReference>
<dbReference type="PROSITE" id="PS00018">
    <property type="entry name" value="EF_HAND_1"/>
    <property type="match status" value="1"/>
</dbReference>
<keyword evidence="3" id="KW-0256">Endoplasmic reticulum</keyword>
<dbReference type="Gene3D" id="4.10.400.10">
    <property type="entry name" value="Low-density Lipoprotein Receptor"/>
    <property type="match status" value="1"/>
</dbReference>
<dbReference type="InterPro" id="IPR011992">
    <property type="entry name" value="EF-hand-dom_pair"/>
</dbReference>
<feature type="coiled-coil region" evidence="6">
    <location>
        <begin position="354"/>
        <end position="388"/>
    </location>
</feature>
<dbReference type="InterPro" id="IPR044865">
    <property type="entry name" value="MRH_dom"/>
</dbReference>
<dbReference type="InterPro" id="IPR009011">
    <property type="entry name" value="Man6P_isomerase_rcpt-bd_dom_sf"/>
</dbReference>
<dbReference type="Proteomes" id="UP000694941">
    <property type="component" value="Unplaced"/>
</dbReference>
<evidence type="ECO:0000313" key="11">
    <source>
        <dbReference type="RefSeq" id="XP_022239112.1"/>
    </source>
</evidence>
<dbReference type="PANTHER" id="PTHR12630:SF1">
    <property type="entry name" value="GLUCOSIDASE 2 SUBUNIT BETA"/>
    <property type="match status" value="1"/>
</dbReference>
<evidence type="ECO:0000256" key="4">
    <source>
        <dbReference type="ARBA" id="ARBA00022837"/>
    </source>
</evidence>
<evidence type="ECO:0000256" key="6">
    <source>
        <dbReference type="SAM" id="Coils"/>
    </source>
</evidence>
<feature type="compositionally biased region" description="Acidic residues" evidence="7">
    <location>
        <begin position="317"/>
        <end position="328"/>
    </location>
</feature>
<accession>A0ABM1S657</accession>
<evidence type="ECO:0000259" key="9">
    <source>
        <dbReference type="PROSITE" id="PS51914"/>
    </source>
</evidence>
<dbReference type="PROSITE" id="PS50222">
    <property type="entry name" value="EF_HAND_2"/>
    <property type="match status" value="1"/>
</dbReference>
<dbReference type="Gene3D" id="1.10.238.10">
    <property type="entry name" value="EF-hand"/>
    <property type="match status" value="1"/>
</dbReference>
<evidence type="ECO:0000256" key="2">
    <source>
        <dbReference type="ARBA" id="ARBA00022729"/>
    </source>
</evidence>